<feature type="transmembrane region" description="Helical" evidence="7">
    <location>
        <begin position="269"/>
        <end position="290"/>
    </location>
</feature>
<evidence type="ECO:0008006" key="9">
    <source>
        <dbReference type="Google" id="ProtNLM"/>
    </source>
</evidence>
<dbReference type="InterPro" id="IPR002259">
    <property type="entry name" value="Eqnu_transpt"/>
</dbReference>
<dbReference type="PIRSF" id="PIRSF016379">
    <property type="entry name" value="ENT"/>
    <property type="match status" value="1"/>
</dbReference>
<dbReference type="GO" id="GO:0005886">
    <property type="term" value="C:plasma membrane"/>
    <property type="evidence" value="ECO:0007669"/>
    <property type="project" value="TreeGrafter"/>
</dbReference>
<feature type="transmembrane region" description="Helical" evidence="7">
    <location>
        <begin position="96"/>
        <end position="118"/>
    </location>
</feature>
<accession>A0A1B6FRU4</accession>
<feature type="transmembrane region" description="Helical" evidence="7">
    <location>
        <begin position="436"/>
        <end position="460"/>
    </location>
</feature>
<feature type="transmembrane region" description="Helical" evidence="7">
    <location>
        <begin position="174"/>
        <end position="193"/>
    </location>
</feature>
<dbReference type="GO" id="GO:0005337">
    <property type="term" value="F:nucleoside transmembrane transporter activity"/>
    <property type="evidence" value="ECO:0007669"/>
    <property type="project" value="InterPro"/>
</dbReference>
<feature type="transmembrane region" description="Helical" evidence="7">
    <location>
        <begin position="472"/>
        <end position="498"/>
    </location>
</feature>
<feature type="transmembrane region" description="Helical" evidence="7">
    <location>
        <begin position="199"/>
        <end position="221"/>
    </location>
</feature>
<keyword evidence="6 7" id="KW-0472">Membrane</keyword>
<evidence type="ECO:0000256" key="3">
    <source>
        <dbReference type="ARBA" id="ARBA00022448"/>
    </source>
</evidence>
<organism evidence="8">
    <name type="scientific">Cuerna arida</name>
    <dbReference type="NCBI Taxonomy" id="1464854"/>
    <lineage>
        <taxon>Eukaryota</taxon>
        <taxon>Metazoa</taxon>
        <taxon>Ecdysozoa</taxon>
        <taxon>Arthropoda</taxon>
        <taxon>Hexapoda</taxon>
        <taxon>Insecta</taxon>
        <taxon>Pterygota</taxon>
        <taxon>Neoptera</taxon>
        <taxon>Paraneoptera</taxon>
        <taxon>Hemiptera</taxon>
        <taxon>Auchenorrhyncha</taxon>
        <taxon>Membracoidea</taxon>
        <taxon>Cicadellidae</taxon>
        <taxon>Cicadellinae</taxon>
        <taxon>Proconiini</taxon>
        <taxon>Cuerna</taxon>
    </lineage>
</organism>
<gene>
    <name evidence="8" type="ORF">g.6625</name>
</gene>
<dbReference type="EMBL" id="GECZ01016861">
    <property type="protein sequence ID" value="JAS52908.1"/>
    <property type="molecule type" value="Transcribed_RNA"/>
</dbReference>
<protein>
    <recommendedName>
        <fullName evidence="9">Major facilitator superfamily (MFS) profile domain-containing protein</fullName>
    </recommendedName>
</protein>
<dbReference type="PANTHER" id="PTHR10332">
    <property type="entry name" value="EQUILIBRATIVE NUCLEOSIDE TRANSPORTER"/>
    <property type="match status" value="1"/>
</dbReference>
<feature type="transmembrane region" description="Helical" evidence="7">
    <location>
        <begin position="326"/>
        <end position="348"/>
    </location>
</feature>
<evidence type="ECO:0000256" key="1">
    <source>
        <dbReference type="ARBA" id="ARBA00004141"/>
    </source>
</evidence>
<feature type="transmembrane region" description="Helical" evidence="7">
    <location>
        <begin position="138"/>
        <end position="162"/>
    </location>
</feature>
<comment type="subcellular location">
    <subcellularLocation>
        <location evidence="1">Membrane</location>
        <topology evidence="1">Multi-pass membrane protein</topology>
    </subcellularLocation>
</comment>
<evidence type="ECO:0000256" key="2">
    <source>
        <dbReference type="ARBA" id="ARBA00007965"/>
    </source>
</evidence>
<keyword evidence="4 7" id="KW-0812">Transmembrane</keyword>
<evidence type="ECO:0000256" key="7">
    <source>
        <dbReference type="SAM" id="Phobius"/>
    </source>
</evidence>
<feature type="transmembrane region" description="Helical" evidence="7">
    <location>
        <begin position="233"/>
        <end position="257"/>
    </location>
</feature>
<reference evidence="8" key="1">
    <citation type="submission" date="2015-11" db="EMBL/GenBank/DDBJ databases">
        <title>De novo transcriptome assembly of four potential Pierce s Disease insect vectors from Arizona vineyards.</title>
        <authorList>
            <person name="Tassone E.E."/>
        </authorList>
    </citation>
    <scope>NUCLEOTIDE SEQUENCE</scope>
</reference>
<feature type="transmembrane region" description="Helical" evidence="7">
    <location>
        <begin position="399"/>
        <end position="416"/>
    </location>
</feature>
<keyword evidence="3" id="KW-0813">Transport</keyword>
<dbReference type="Pfam" id="PF01733">
    <property type="entry name" value="Nucleoside_tran"/>
    <property type="match status" value="1"/>
</dbReference>
<sequence>MSSTDSAGRRGRGVAEEQVLLNEMPSRNGVTITPTRTPIGKRGAEFEKQPFLTTEPVRLTPAWEETNLPNDELNFKEVTMENAQLEMNPPHDRLKLVYLTLMLHGIGTLMPWNMFITAKDYFVEYKLSQNYTGLESDYVTNFMPFIGFASQVPNLIFNWLNIFLQLGGNLTTRIVWTLLVEVIVFVVTVILAMGDSSQWPGIFFWVTIGSVIILNMANGIYQNTVYGIAAKLPFKYTGAIVLGSNVCGTFTAIVSIISSAVAPNPRTAAIYYFIAALFVLLACMDTYFALPLNRFYRYHEMLNQKEMSKRRPNSLGSAPRIPYTRVFLQCFPQCFNVFFIFFVTLTVFPAIHSDIKRTDSEFIVSEKYYTHITCFLTFNLCACIGSWLATFGSWPSPRWVVVPVVLRVLFIPIFLICNYKPMKMVRLFPILIVNDWVYWSIAVVFALSSGYFSSVCMMYCPRMVKSEHASIAGMFGAASLITGIFSGIMFSAVMPWFVSTVSWTWLESLGQL</sequence>
<evidence type="ECO:0000256" key="6">
    <source>
        <dbReference type="ARBA" id="ARBA00023136"/>
    </source>
</evidence>
<dbReference type="PANTHER" id="PTHR10332:SF80">
    <property type="entry name" value="EQUILIBRATIVE NUCLEOSIDE TRANSPORTER 2, ISOFORM A"/>
    <property type="match status" value="1"/>
</dbReference>
<evidence type="ECO:0000256" key="4">
    <source>
        <dbReference type="ARBA" id="ARBA00022692"/>
    </source>
</evidence>
<keyword evidence="5 7" id="KW-1133">Transmembrane helix</keyword>
<dbReference type="AlphaFoldDB" id="A0A1B6FRU4"/>
<proteinExistence type="inferred from homology"/>
<evidence type="ECO:0000256" key="5">
    <source>
        <dbReference type="ARBA" id="ARBA00022989"/>
    </source>
</evidence>
<evidence type="ECO:0000313" key="8">
    <source>
        <dbReference type="EMBL" id="JAS52908.1"/>
    </source>
</evidence>
<dbReference type="PRINTS" id="PR01130">
    <property type="entry name" value="DERENTRNSPRT"/>
</dbReference>
<feature type="transmembrane region" description="Helical" evidence="7">
    <location>
        <begin position="368"/>
        <end position="392"/>
    </location>
</feature>
<comment type="similarity">
    <text evidence="2">Belongs to the SLC29A/ENT transporter (TC 2.A.57) family.</text>
</comment>
<name>A0A1B6FRU4_9HEMI</name>